<keyword evidence="4" id="KW-0812">Transmembrane</keyword>
<keyword evidence="3" id="KW-1003">Cell membrane</keyword>
<keyword evidence="8" id="KW-0472">Membrane</keyword>
<keyword evidence="11" id="KW-1185">Reference proteome</keyword>
<comment type="subcellular location">
    <subcellularLocation>
        <location evidence="1">Membrane</location>
        <topology evidence="1">Single-pass membrane protein</topology>
    </subcellularLocation>
</comment>
<keyword evidence="2" id="KW-0813">Transport</keyword>
<dbReference type="InterPro" id="IPR018448">
    <property type="entry name" value="TatB"/>
</dbReference>
<dbReference type="NCBIfam" id="TIGR01410">
    <property type="entry name" value="tatB"/>
    <property type="match status" value="1"/>
</dbReference>
<dbReference type="EMBL" id="JACGBB010000017">
    <property type="protein sequence ID" value="MBZ7987861.1"/>
    <property type="molecule type" value="Genomic_DNA"/>
</dbReference>
<evidence type="ECO:0000256" key="5">
    <source>
        <dbReference type="ARBA" id="ARBA00022927"/>
    </source>
</evidence>
<evidence type="ECO:0000256" key="8">
    <source>
        <dbReference type="ARBA" id="ARBA00023136"/>
    </source>
</evidence>
<evidence type="ECO:0000313" key="11">
    <source>
        <dbReference type="Proteomes" id="UP000786183"/>
    </source>
</evidence>
<keyword evidence="6" id="KW-1133">Transmembrane helix</keyword>
<name>A0ABS7WU02_9BACT</name>
<reference evidence="10 11" key="1">
    <citation type="submission" date="2020-07" db="EMBL/GenBank/DDBJ databases">
        <title>Transfer of Campylobacter canadensis to the novel genus Avispirillum gen. nov., that also includes two novel species recovered from migratory waterfowl: Avispirillum anseris sp. nov. and Avispirillum brantae sp. nov.</title>
        <authorList>
            <person name="Miller W.G."/>
            <person name="Chapman M.H."/>
            <person name="Yee E."/>
            <person name="Inglis G.D."/>
        </authorList>
    </citation>
    <scope>NUCLEOTIDE SEQUENCE [LARGE SCALE GENOMIC DNA]</scope>
    <source>
        <strain evidence="10 11">L283</strain>
    </source>
</reference>
<keyword evidence="5" id="KW-0653">Protein transport</keyword>
<evidence type="ECO:0000256" key="4">
    <source>
        <dbReference type="ARBA" id="ARBA00022692"/>
    </source>
</evidence>
<sequence length="135" mass="15502">MSFMEIIIIAIVAVLVLGPDKLPSTMLELAKLIKAVKKQINDAKTSIENEINISELKDEARRYKEEITKANDSIRKKLSFEEFDEIKNSINDFEKEARASVENTLDTIANDDNLSKREQFKQKVIEEENKKESNV</sequence>
<evidence type="ECO:0000256" key="6">
    <source>
        <dbReference type="ARBA" id="ARBA00022989"/>
    </source>
</evidence>
<dbReference type="RefSeq" id="WP_172234377.1">
    <property type="nucleotide sequence ID" value="NZ_JACGBB010000017.1"/>
</dbReference>
<comment type="caution">
    <text evidence="10">The sequence shown here is derived from an EMBL/GenBank/DDBJ whole genome shotgun (WGS) entry which is preliminary data.</text>
</comment>
<evidence type="ECO:0000256" key="3">
    <source>
        <dbReference type="ARBA" id="ARBA00022475"/>
    </source>
</evidence>
<gene>
    <name evidence="10" type="primary">tatB</name>
    <name evidence="10" type="ORF">AVCANL283_07115</name>
</gene>
<dbReference type="Pfam" id="PF02416">
    <property type="entry name" value="TatA_B_E"/>
    <property type="match status" value="1"/>
</dbReference>
<protein>
    <submittedName>
        <fullName evidence="10">Sec-independent protein translocase subunit TatB</fullName>
    </submittedName>
</protein>
<evidence type="ECO:0000256" key="9">
    <source>
        <dbReference type="SAM" id="Coils"/>
    </source>
</evidence>
<proteinExistence type="predicted"/>
<evidence type="ECO:0000256" key="2">
    <source>
        <dbReference type="ARBA" id="ARBA00022448"/>
    </source>
</evidence>
<dbReference type="InterPro" id="IPR003369">
    <property type="entry name" value="TatA/B/E"/>
</dbReference>
<evidence type="ECO:0000256" key="1">
    <source>
        <dbReference type="ARBA" id="ARBA00004167"/>
    </source>
</evidence>
<dbReference type="Proteomes" id="UP000786183">
    <property type="component" value="Unassembled WGS sequence"/>
</dbReference>
<feature type="coiled-coil region" evidence="9">
    <location>
        <begin position="46"/>
        <end position="73"/>
    </location>
</feature>
<keyword evidence="9" id="KW-0175">Coiled coil</keyword>
<evidence type="ECO:0000256" key="7">
    <source>
        <dbReference type="ARBA" id="ARBA00023010"/>
    </source>
</evidence>
<organism evidence="10 11">
    <name type="scientific">Campylobacter canadensis</name>
    <dbReference type="NCBI Taxonomy" id="449520"/>
    <lineage>
        <taxon>Bacteria</taxon>
        <taxon>Pseudomonadati</taxon>
        <taxon>Campylobacterota</taxon>
        <taxon>Epsilonproteobacteria</taxon>
        <taxon>Campylobacterales</taxon>
        <taxon>Campylobacteraceae</taxon>
        <taxon>Campylobacter</taxon>
    </lineage>
</organism>
<dbReference type="Gene3D" id="1.20.5.3310">
    <property type="match status" value="1"/>
</dbReference>
<keyword evidence="7" id="KW-0811">Translocation</keyword>
<evidence type="ECO:0000313" key="10">
    <source>
        <dbReference type="EMBL" id="MBZ7987861.1"/>
    </source>
</evidence>
<accession>A0ABS7WU02</accession>